<dbReference type="STRING" id="1142394.PSMK_21900"/>
<accession>I0IGG1</accession>
<protein>
    <submittedName>
        <fullName evidence="8">Putative glycosyltransferase</fullName>
    </submittedName>
</protein>
<dbReference type="AlphaFoldDB" id="I0IGG1"/>
<name>I0IGG1_PHYMF</name>
<feature type="compositionally biased region" description="Low complexity" evidence="6">
    <location>
        <begin position="21"/>
        <end position="30"/>
    </location>
</feature>
<dbReference type="EMBL" id="AP012338">
    <property type="protein sequence ID" value="BAM04349.1"/>
    <property type="molecule type" value="Genomic_DNA"/>
</dbReference>
<dbReference type="Gene3D" id="3.90.550.10">
    <property type="entry name" value="Spore Coat Polysaccharide Biosynthesis Protein SpsA, Chain A"/>
    <property type="match status" value="1"/>
</dbReference>
<dbReference type="PANTHER" id="PTHR43646">
    <property type="entry name" value="GLYCOSYLTRANSFERASE"/>
    <property type="match status" value="1"/>
</dbReference>
<sequence length="307" mass="32650">MVRRRLRRRRTLRLARRHVRGVPARGPAAGRRGGGGGRGRAPLHGLRLDNQQPGRFGGRRGRLTLRIVVVIPALNEAETLGALLARITRGAGAVAAADVFVSDSGSTDATTARAAVAGCVVIRGACVTGRGSALRAGVDAALAAAPDAGAVWMLHADCLPPEDGAACIRGALADPAVVGGAFGQRFNTSGCGRWARHRLRLVVFFNRVRYGLTGVYFGDQGIFVRPGILAAAGGVPPLDLFEDVELCRRLRAAGKLVLLPGRMTTSPRRFLANGPIRQLVRDAWMLLRHRLRGDGPAYAEAYARRRG</sequence>
<dbReference type="GO" id="GO:0016757">
    <property type="term" value="F:glycosyltransferase activity"/>
    <property type="evidence" value="ECO:0007669"/>
    <property type="project" value="UniProtKB-KW"/>
</dbReference>
<comment type="subcellular location">
    <subcellularLocation>
        <location evidence="1">Cell membrane</location>
    </subcellularLocation>
</comment>
<evidence type="ECO:0000313" key="8">
    <source>
        <dbReference type="EMBL" id="BAM04349.1"/>
    </source>
</evidence>
<evidence type="ECO:0000256" key="2">
    <source>
        <dbReference type="ARBA" id="ARBA00022475"/>
    </source>
</evidence>
<dbReference type="PANTHER" id="PTHR43646:SF2">
    <property type="entry name" value="GLYCOSYLTRANSFERASE 2-LIKE DOMAIN-CONTAINING PROTEIN"/>
    <property type="match status" value="1"/>
</dbReference>
<gene>
    <name evidence="8" type="ordered locus">PSMK_21900</name>
</gene>
<proteinExistence type="predicted"/>
<dbReference type="GO" id="GO:0005886">
    <property type="term" value="C:plasma membrane"/>
    <property type="evidence" value="ECO:0007669"/>
    <property type="project" value="UniProtKB-SubCell"/>
</dbReference>
<evidence type="ECO:0000256" key="6">
    <source>
        <dbReference type="SAM" id="MobiDB-lite"/>
    </source>
</evidence>
<feature type="domain" description="Glycosyltransferase 2-like" evidence="7">
    <location>
        <begin position="69"/>
        <end position="202"/>
    </location>
</feature>
<dbReference type="KEGG" id="phm:PSMK_21900"/>
<dbReference type="Proteomes" id="UP000007881">
    <property type="component" value="Chromosome"/>
</dbReference>
<reference evidence="8 9" key="1">
    <citation type="submission" date="2012-02" db="EMBL/GenBank/DDBJ databases">
        <title>Complete genome sequence of Phycisphaera mikurensis NBRC 102666.</title>
        <authorList>
            <person name="Ankai A."/>
            <person name="Hosoyama A."/>
            <person name="Terui Y."/>
            <person name="Sekine M."/>
            <person name="Fukai R."/>
            <person name="Kato Y."/>
            <person name="Nakamura S."/>
            <person name="Yamada-Narita S."/>
            <person name="Kawakoshi A."/>
            <person name="Fukunaga Y."/>
            <person name="Yamazaki S."/>
            <person name="Fujita N."/>
        </authorList>
    </citation>
    <scope>NUCLEOTIDE SEQUENCE [LARGE SCALE GENOMIC DNA]</scope>
    <source>
        <strain evidence="9">NBRC 102666 / KCTC 22515 / FYK2301M01</strain>
    </source>
</reference>
<dbReference type="HOGENOM" id="CLU_025996_17_3_0"/>
<dbReference type="eggNOG" id="COG1216">
    <property type="taxonomic scope" value="Bacteria"/>
</dbReference>
<evidence type="ECO:0000313" key="9">
    <source>
        <dbReference type="Proteomes" id="UP000007881"/>
    </source>
</evidence>
<keyword evidence="4 8" id="KW-0808">Transferase</keyword>
<dbReference type="InterPro" id="IPR029044">
    <property type="entry name" value="Nucleotide-diphossugar_trans"/>
</dbReference>
<dbReference type="InterPro" id="IPR001173">
    <property type="entry name" value="Glyco_trans_2-like"/>
</dbReference>
<keyword evidence="9" id="KW-1185">Reference proteome</keyword>
<keyword evidence="3" id="KW-0328">Glycosyltransferase</keyword>
<evidence type="ECO:0000256" key="4">
    <source>
        <dbReference type="ARBA" id="ARBA00022679"/>
    </source>
</evidence>
<evidence type="ECO:0000256" key="3">
    <source>
        <dbReference type="ARBA" id="ARBA00022676"/>
    </source>
</evidence>
<evidence type="ECO:0000259" key="7">
    <source>
        <dbReference type="Pfam" id="PF00535"/>
    </source>
</evidence>
<keyword evidence="2" id="KW-1003">Cell membrane</keyword>
<dbReference type="SUPFAM" id="SSF53448">
    <property type="entry name" value="Nucleotide-diphospho-sugar transferases"/>
    <property type="match status" value="1"/>
</dbReference>
<dbReference type="Pfam" id="PF00535">
    <property type="entry name" value="Glycos_transf_2"/>
    <property type="match status" value="1"/>
</dbReference>
<feature type="region of interest" description="Disordered" evidence="6">
    <location>
        <begin position="21"/>
        <end position="54"/>
    </location>
</feature>
<evidence type="ECO:0000256" key="5">
    <source>
        <dbReference type="ARBA" id="ARBA00023136"/>
    </source>
</evidence>
<evidence type="ECO:0000256" key="1">
    <source>
        <dbReference type="ARBA" id="ARBA00004236"/>
    </source>
</evidence>
<keyword evidence="5" id="KW-0472">Membrane</keyword>
<organism evidence="8 9">
    <name type="scientific">Phycisphaera mikurensis (strain NBRC 102666 / KCTC 22515 / FYK2301M01)</name>
    <dbReference type="NCBI Taxonomy" id="1142394"/>
    <lineage>
        <taxon>Bacteria</taxon>
        <taxon>Pseudomonadati</taxon>
        <taxon>Planctomycetota</taxon>
        <taxon>Phycisphaerae</taxon>
        <taxon>Phycisphaerales</taxon>
        <taxon>Phycisphaeraceae</taxon>
        <taxon>Phycisphaera</taxon>
    </lineage>
</organism>